<evidence type="ECO:0000313" key="6">
    <source>
        <dbReference type="Proteomes" id="UP001332243"/>
    </source>
</evidence>
<reference evidence="5 6" key="1">
    <citation type="submission" date="2024-01" db="EMBL/GenBank/DDBJ databases">
        <title>Genome insights into Plantactinospora sonchi sp. nov.</title>
        <authorList>
            <person name="Wang L."/>
        </authorList>
    </citation>
    <scope>NUCLEOTIDE SEQUENCE [LARGE SCALE GENOMIC DNA]</scope>
    <source>
        <strain evidence="5 6">NEAU-QY2</strain>
    </source>
</reference>
<feature type="region of interest" description="Disordered" evidence="3">
    <location>
        <begin position="1"/>
        <end position="84"/>
    </location>
</feature>
<organism evidence="5 6">
    <name type="scientific">Plantactinospora sonchi</name>
    <dbReference type="NCBI Taxonomy" id="1544735"/>
    <lineage>
        <taxon>Bacteria</taxon>
        <taxon>Bacillati</taxon>
        <taxon>Actinomycetota</taxon>
        <taxon>Actinomycetes</taxon>
        <taxon>Micromonosporales</taxon>
        <taxon>Micromonosporaceae</taxon>
        <taxon>Plantactinospora</taxon>
    </lineage>
</organism>
<keyword evidence="2 4" id="KW-0472">Membrane</keyword>
<keyword evidence="6" id="KW-1185">Reference proteome</keyword>
<evidence type="ECO:0000256" key="3">
    <source>
        <dbReference type="SAM" id="MobiDB-lite"/>
    </source>
</evidence>
<gene>
    <name evidence="5" type="ORF">V1633_28580</name>
</gene>
<comment type="subcellular location">
    <subcellularLocation>
        <location evidence="1">Membrane</location>
    </subcellularLocation>
</comment>
<accession>A0ABU7S129</accession>
<dbReference type="Proteomes" id="UP001332243">
    <property type="component" value="Unassembled WGS sequence"/>
</dbReference>
<evidence type="ECO:0000256" key="2">
    <source>
        <dbReference type="ARBA" id="ARBA00023136"/>
    </source>
</evidence>
<feature type="transmembrane region" description="Helical" evidence="4">
    <location>
        <begin position="98"/>
        <end position="118"/>
    </location>
</feature>
<dbReference type="RefSeq" id="WP_331217385.1">
    <property type="nucleotide sequence ID" value="NZ_JAZGQK010000028.1"/>
</dbReference>
<feature type="compositionally biased region" description="Low complexity" evidence="3">
    <location>
        <begin position="38"/>
        <end position="76"/>
    </location>
</feature>
<evidence type="ECO:0000256" key="1">
    <source>
        <dbReference type="ARBA" id="ARBA00004370"/>
    </source>
</evidence>
<evidence type="ECO:0008006" key="7">
    <source>
        <dbReference type="Google" id="ProtNLM"/>
    </source>
</evidence>
<sequence>MGSFVSTLTRRLRPGRRTEGGSAVEGRAAPVGVDQVEPTDVAPTAEDPTAPTAEGRAALAGEEPTTPTAEGPATTAREGRGDGGRRFRRLRLAAAERLHLALTVATVLAVGAAGAAWYTQHRAQARDAAVRQALATATPAAKAIFSYDYRNFDASVTNGRAFVTGPFADEYTETTTALKPTAVSEQAVVLAEVSVSGVVQAEPDRVELLVYLNQYRRNINTDGEKVDQNRVVLELRPVGAEWKVARATAI</sequence>
<evidence type="ECO:0000313" key="5">
    <source>
        <dbReference type="EMBL" id="MEE6262447.1"/>
    </source>
</evidence>
<evidence type="ECO:0000256" key="4">
    <source>
        <dbReference type="SAM" id="Phobius"/>
    </source>
</evidence>
<dbReference type="PANTHER" id="PTHR37042">
    <property type="entry name" value="OUTER MEMBRANE PROTEIN RV1973"/>
    <property type="match status" value="1"/>
</dbReference>
<dbReference type="EMBL" id="JAZGQK010000028">
    <property type="protein sequence ID" value="MEE6262447.1"/>
    <property type="molecule type" value="Genomic_DNA"/>
</dbReference>
<protein>
    <recommendedName>
        <fullName evidence="7">Mce-associated membrane protein</fullName>
    </recommendedName>
</protein>
<dbReference type="PANTHER" id="PTHR37042:SF4">
    <property type="entry name" value="OUTER MEMBRANE PROTEIN RV1973"/>
    <property type="match status" value="1"/>
</dbReference>
<keyword evidence="4" id="KW-0812">Transmembrane</keyword>
<comment type="caution">
    <text evidence="5">The sequence shown here is derived from an EMBL/GenBank/DDBJ whole genome shotgun (WGS) entry which is preliminary data.</text>
</comment>
<keyword evidence="4" id="KW-1133">Transmembrane helix</keyword>
<name>A0ABU7S129_9ACTN</name>
<proteinExistence type="predicted"/>